<dbReference type="Gramene" id="OMO60493">
    <property type="protein sequence ID" value="OMO60493"/>
    <property type="gene ID" value="CCACVL1_24115"/>
</dbReference>
<comment type="caution">
    <text evidence="1">The sequence shown here is derived from an EMBL/GenBank/DDBJ whole genome shotgun (WGS) entry which is preliminary data.</text>
</comment>
<protein>
    <submittedName>
        <fullName evidence="1">Uncharacterized protein</fullName>
    </submittedName>
</protein>
<gene>
    <name evidence="1" type="ORF">CCACVL1_24115</name>
</gene>
<evidence type="ECO:0000313" key="1">
    <source>
        <dbReference type="EMBL" id="OMO60493.1"/>
    </source>
</evidence>
<name>A0A1R3GQX5_COCAP</name>
<dbReference type="Proteomes" id="UP000188268">
    <property type="component" value="Unassembled WGS sequence"/>
</dbReference>
<organism evidence="1 2">
    <name type="scientific">Corchorus capsularis</name>
    <name type="common">Jute</name>
    <dbReference type="NCBI Taxonomy" id="210143"/>
    <lineage>
        <taxon>Eukaryota</taxon>
        <taxon>Viridiplantae</taxon>
        <taxon>Streptophyta</taxon>
        <taxon>Embryophyta</taxon>
        <taxon>Tracheophyta</taxon>
        <taxon>Spermatophyta</taxon>
        <taxon>Magnoliopsida</taxon>
        <taxon>eudicotyledons</taxon>
        <taxon>Gunneridae</taxon>
        <taxon>Pentapetalae</taxon>
        <taxon>rosids</taxon>
        <taxon>malvids</taxon>
        <taxon>Malvales</taxon>
        <taxon>Malvaceae</taxon>
        <taxon>Grewioideae</taxon>
        <taxon>Apeibeae</taxon>
        <taxon>Corchorus</taxon>
    </lineage>
</organism>
<evidence type="ECO:0000313" key="2">
    <source>
        <dbReference type="Proteomes" id="UP000188268"/>
    </source>
</evidence>
<keyword evidence="2" id="KW-1185">Reference proteome</keyword>
<sequence>MESLYCSPSWGLWERLPGPPRVRLVSQSSENLPLRTVEG</sequence>
<accession>A0A1R3GQX5</accession>
<dbReference type="EMBL" id="AWWV01013694">
    <property type="protein sequence ID" value="OMO60493.1"/>
    <property type="molecule type" value="Genomic_DNA"/>
</dbReference>
<dbReference type="AlphaFoldDB" id="A0A1R3GQX5"/>
<reference evidence="1 2" key="1">
    <citation type="submission" date="2013-09" db="EMBL/GenBank/DDBJ databases">
        <title>Corchorus capsularis genome sequencing.</title>
        <authorList>
            <person name="Alam M."/>
            <person name="Haque M.S."/>
            <person name="Islam M.S."/>
            <person name="Emdad E.M."/>
            <person name="Islam M.M."/>
            <person name="Ahmed B."/>
            <person name="Halim A."/>
            <person name="Hossen Q.M.M."/>
            <person name="Hossain M.Z."/>
            <person name="Ahmed R."/>
            <person name="Khan M.M."/>
            <person name="Islam R."/>
            <person name="Rashid M.M."/>
            <person name="Khan S.A."/>
            <person name="Rahman M.S."/>
            <person name="Alam M."/>
        </authorList>
    </citation>
    <scope>NUCLEOTIDE SEQUENCE [LARGE SCALE GENOMIC DNA]</scope>
    <source>
        <strain evidence="2">cv. CVL-1</strain>
        <tissue evidence="1">Whole seedling</tissue>
    </source>
</reference>
<proteinExistence type="predicted"/>